<evidence type="ECO:0000256" key="1">
    <source>
        <dbReference type="SAM" id="MobiDB-lite"/>
    </source>
</evidence>
<accession>A0A6N7EGL7</accession>
<sequence>MNRIVTSVTAVGVLALGGLALSTSASATDPFAHVATVAGDRVDVVIAGEGALAGEEVSILILDGDADPWDPVVADIVYANQLVLDAEGDASLRVALPTTELEDYVIALNTSGETERYVALLDGSELADDDGRPGNRPDHADETGRPDHADETGRPDHAGEKGRSDHAGEKGRSDHAGEKGRPDHAGRP</sequence>
<dbReference type="EMBL" id="WHPC01000009">
    <property type="protein sequence ID" value="MPV36313.1"/>
    <property type="molecule type" value="Genomic_DNA"/>
</dbReference>
<proteinExistence type="predicted"/>
<name>A0A6N7EGL7_9MICO</name>
<dbReference type="RefSeq" id="WP_152196097.1">
    <property type="nucleotide sequence ID" value="NZ_VUKD01000004.1"/>
</dbReference>
<feature type="signal peptide" evidence="2">
    <location>
        <begin position="1"/>
        <end position="27"/>
    </location>
</feature>
<keyword evidence="4" id="KW-1185">Reference proteome</keyword>
<comment type="caution">
    <text evidence="3">The sequence shown here is derived from an EMBL/GenBank/DDBJ whole genome shotgun (WGS) entry which is preliminary data.</text>
</comment>
<evidence type="ECO:0000313" key="4">
    <source>
        <dbReference type="Proteomes" id="UP000437709"/>
    </source>
</evidence>
<organism evidence="3 4">
    <name type="scientific">Georgenia subflava</name>
    <dbReference type="NCBI Taxonomy" id="1622177"/>
    <lineage>
        <taxon>Bacteria</taxon>
        <taxon>Bacillati</taxon>
        <taxon>Actinomycetota</taxon>
        <taxon>Actinomycetes</taxon>
        <taxon>Micrococcales</taxon>
        <taxon>Bogoriellaceae</taxon>
        <taxon>Georgenia</taxon>
    </lineage>
</organism>
<reference evidence="3 4" key="1">
    <citation type="submission" date="2019-10" db="EMBL/GenBank/DDBJ databases">
        <title>Georgenia wutianyii sp. nov. and Georgenia yuyongxinii sp. nov. isolated from plateau pika (Ochotona curzoniae) in the Qinghai-Tibet plateau of China.</title>
        <authorList>
            <person name="Tian Z."/>
        </authorList>
    </citation>
    <scope>NUCLEOTIDE SEQUENCE [LARGE SCALE GENOMIC DNA]</scope>
    <source>
        <strain evidence="3 4">JCM 19765</strain>
    </source>
</reference>
<feature type="chain" id="PRO_5026727795" evidence="2">
    <location>
        <begin position="28"/>
        <end position="188"/>
    </location>
</feature>
<gene>
    <name evidence="3" type="ORF">GB881_04480</name>
</gene>
<protein>
    <submittedName>
        <fullName evidence="3">Uncharacterized protein</fullName>
    </submittedName>
</protein>
<keyword evidence="2" id="KW-0732">Signal</keyword>
<feature type="compositionally biased region" description="Basic and acidic residues" evidence="1">
    <location>
        <begin position="129"/>
        <end position="188"/>
    </location>
</feature>
<dbReference type="AlphaFoldDB" id="A0A6N7EGL7"/>
<dbReference type="Proteomes" id="UP000437709">
    <property type="component" value="Unassembled WGS sequence"/>
</dbReference>
<dbReference type="OrthoDB" id="9804511at2"/>
<feature type="region of interest" description="Disordered" evidence="1">
    <location>
        <begin position="124"/>
        <end position="188"/>
    </location>
</feature>
<evidence type="ECO:0000313" key="3">
    <source>
        <dbReference type="EMBL" id="MPV36313.1"/>
    </source>
</evidence>
<evidence type="ECO:0000256" key="2">
    <source>
        <dbReference type="SAM" id="SignalP"/>
    </source>
</evidence>